<feature type="compositionally biased region" description="Polar residues" evidence="13">
    <location>
        <begin position="808"/>
        <end position="819"/>
    </location>
</feature>
<dbReference type="CDD" id="cd17546">
    <property type="entry name" value="REC_hyHK_CKI1_RcsC-like"/>
    <property type="match status" value="1"/>
</dbReference>
<dbReference type="SUPFAM" id="SSF47384">
    <property type="entry name" value="Homodimeric domain of signal transducing histidine kinase"/>
    <property type="match status" value="1"/>
</dbReference>
<gene>
    <name evidence="17" type="ORF">D3877_12535</name>
</gene>
<dbReference type="PROSITE" id="PS50110">
    <property type="entry name" value="RESPONSE_REGULATORY"/>
    <property type="match status" value="2"/>
</dbReference>
<evidence type="ECO:0000313" key="17">
    <source>
        <dbReference type="EMBL" id="RJF81050.1"/>
    </source>
</evidence>
<keyword evidence="3 12" id="KW-0597">Phosphoprotein</keyword>
<dbReference type="GO" id="GO:0000155">
    <property type="term" value="F:phosphorelay sensor kinase activity"/>
    <property type="evidence" value="ECO:0007669"/>
    <property type="project" value="InterPro"/>
</dbReference>
<dbReference type="PRINTS" id="PR00344">
    <property type="entry name" value="BCTRLSENSOR"/>
</dbReference>
<dbReference type="Pfam" id="PF12860">
    <property type="entry name" value="PAS_7"/>
    <property type="match status" value="2"/>
</dbReference>
<evidence type="ECO:0000259" key="15">
    <source>
        <dbReference type="PROSITE" id="PS50110"/>
    </source>
</evidence>
<evidence type="ECO:0000256" key="2">
    <source>
        <dbReference type="ARBA" id="ARBA00012438"/>
    </source>
</evidence>
<dbReference type="Gene3D" id="1.10.287.130">
    <property type="match status" value="1"/>
</dbReference>
<dbReference type="PROSITE" id="PS50894">
    <property type="entry name" value="HPT"/>
    <property type="match status" value="1"/>
</dbReference>
<evidence type="ECO:0000256" key="5">
    <source>
        <dbReference type="ARBA" id="ARBA00022741"/>
    </source>
</evidence>
<evidence type="ECO:0000256" key="7">
    <source>
        <dbReference type="ARBA" id="ARBA00022840"/>
    </source>
</evidence>
<keyword evidence="18" id="KW-1185">Reference proteome</keyword>
<dbReference type="GO" id="GO:0005524">
    <property type="term" value="F:ATP binding"/>
    <property type="evidence" value="ECO:0007669"/>
    <property type="project" value="UniProtKB-KW"/>
</dbReference>
<comment type="subunit">
    <text evidence="9">At low DSF concentrations, interacts with RpfF.</text>
</comment>
<feature type="domain" description="HPt" evidence="16">
    <location>
        <begin position="845"/>
        <end position="942"/>
    </location>
</feature>
<dbReference type="CDD" id="cd16922">
    <property type="entry name" value="HATPase_EvgS-ArcB-TorS-like"/>
    <property type="match status" value="1"/>
</dbReference>
<evidence type="ECO:0000256" key="6">
    <source>
        <dbReference type="ARBA" id="ARBA00022777"/>
    </source>
</evidence>
<evidence type="ECO:0000256" key="13">
    <source>
        <dbReference type="SAM" id="MobiDB-lite"/>
    </source>
</evidence>
<dbReference type="InterPro" id="IPR001789">
    <property type="entry name" value="Sig_transdc_resp-reg_receiver"/>
</dbReference>
<dbReference type="CDD" id="cd00082">
    <property type="entry name" value="HisKA"/>
    <property type="match status" value="1"/>
</dbReference>
<dbReference type="Gene3D" id="3.30.565.10">
    <property type="entry name" value="Histidine kinase-like ATPase, C-terminal domain"/>
    <property type="match status" value="1"/>
</dbReference>
<dbReference type="InterPro" id="IPR036097">
    <property type="entry name" value="HisK_dim/P_sf"/>
</dbReference>
<dbReference type="SUPFAM" id="SSF52172">
    <property type="entry name" value="CheY-like"/>
    <property type="match status" value="2"/>
</dbReference>
<organism evidence="17 18">
    <name type="scientific">Azospirillum cavernae</name>
    <dbReference type="NCBI Taxonomy" id="2320860"/>
    <lineage>
        <taxon>Bacteria</taxon>
        <taxon>Pseudomonadati</taxon>
        <taxon>Pseudomonadota</taxon>
        <taxon>Alphaproteobacteria</taxon>
        <taxon>Rhodospirillales</taxon>
        <taxon>Azospirillaceae</taxon>
        <taxon>Azospirillum</taxon>
    </lineage>
</organism>
<dbReference type="SMART" id="SM00387">
    <property type="entry name" value="HATPase_c"/>
    <property type="match status" value="1"/>
</dbReference>
<evidence type="ECO:0000256" key="9">
    <source>
        <dbReference type="ARBA" id="ARBA00064003"/>
    </source>
</evidence>
<evidence type="ECO:0000256" key="4">
    <source>
        <dbReference type="ARBA" id="ARBA00022679"/>
    </source>
</evidence>
<feature type="domain" description="Response regulatory" evidence="15">
    <location>
        <begin position="517"/>
        <end position="639"/>
    </location>
</feature>
<dbReference type="FunFam" id="1.10.287.130:FF:000002">
    <property type="entry name" value="Two-component osmosensing histidine kinase"/>
    <property type="match status" value="1"/>
</dbReference>
<dbReference type="AlphaFoldDB" id="A0A418VV70"/>
<evidence type="ECO:0000256" key="1">
    <source>
        <dbReference type="ARBA" id="ARBA00000085"/>
    </source>
</evidence>
<dbReference type="Gene3D" id="3.40.50.2300">
    <property type="match status" value="2"/>
</dbReference>
<keyword evidence="7" id="KW-0067">ATP-binding</keyword>
<dbReference type="Gene3D" id="1.20.120.160">
    <property type="entry name" value="HPT domain"/>
    <property type="match status" value="1"/>
</dbReference>
<evidence type="ECO:0000259" key="16">
    <source>
        <dbReference type="PROSITE" id="PS50894"/>
    </source>
</evidence>
<dbReference type="InterPro" id="IPR011006">
    <property type="entry name" value="CheY-like_superfamily"/>
</dbReference>
<proteinExistence type="predicted"/>
<dbReference type="GO" id="GO:0005886">
    <property type="term" value="C:plasma membrane"/>
    <property type="evidence" value="ECO:0007669"/>
    <property type="project" value="UniProtKB-SubCell"/>
</dbReference>
<dbReference type="InterPro" id="IPR008207">
    <property type="entry name" value="Sig_transdc_His_kin_Hpt_dom"/>
</dbReference>
<keyword evidence="4" id="KW-0808">Transferase</keyword>
<dbReference type="Pfam" id="PF00512">
    <property type="entry name" value="HisKA"/>
    <property type="match status" value="1"/>
</dbReference>
<dbReference type="InterPro" id="IPR005467">
    <property type="entry name" value="His_kinase_dom"/>
</dbReference>
<sequence>MSEALGMSMDTGPYALMADLLDSVNVGLCLFDDGDHALLWNRTFLALFPEHDGHIRVGEHYSANLRRFYMGRLDADELPMIDRYIAEGIARHRSQSQPFVFVHRGQWVRVASLPIDGQGRIRVWTPLASPTGGTQWERPTGGQAASPENSFMEHVADGVMLLDSQGLITAVNEPILFLYNLPHKADAIGLRYEELLSRVWNGDAARLSATLVERQRFPGAPFEVELPHNRWLRVVEQRGVEGRAYSSHVDITEMKRLQSAANAAREEADRANAAKSHFLAMISHEIRTPMNAIIGIGRIALKSAQEPAQRGYLETINNSAGRLLGIISDLLDFSKIEAGKVQILTQPFALDEALEPLCDLILGSPGAEHVEVTIRVKPGTPDRLIGDPLRLSQILANLTSNALKFTERGDILIEVEEIARSGDRATLRFSVTDTGIGVDPAQQATLFQPFVQADDSTTRRYGGTGLGLSICKQLVDLMGGSIALSSAPGKGSRFSFEVTLGVDAAANVPTPDRGAARILVVDDHPAARAALVEMVNALGYQATAANSGPAALLAVDQAARQNAPIHAVLLDWTMPGWDGALTAERLRTSRRAAGVPVIPMIAATARHTLFWPARGGGQTDVLFKPVVPGRLRARLAEILRPLGGPAPDAVSPIRPDLSRLHGARVLLVDDNALNREVALHLLAEAKVTVDVAEDGVQAVERVSGGDYDLVLMDIQMPEMDGLEATRRIRQMERHRHLPIVAMTAHAMSDHRQASHQAGMNDHLTKPIDPDLLHKTMIRLIDPTRLASRQKFGAASGTDAQPQERALAPTSSDDSGQAQPPSLDVGAKARRIGLDWDAALRRVDGDVAILQKLIRSFCKDMASYGQELKAAAAADQTERIRFLSHALRSSAAYIGAMALSSLASRTDETARTGHRPLANSLADELATELEQALATLPTLFAAPTQTETGDGANLEPAIRHLVDRLENADLRAEDAWNKLRALLTPAHRDFAEAFPVLLDDLRYAEALDRLRRFAASQGVDLLSHPQ</sequence>
<accession>A0A418VV70</accession>
<evidence type="ECO:0000256" key="8">
    <source>
        <dbReference type="ARBA" id="ARBA00023012"/>
    </source>
</evidence>
<comment type="caution">
    <text evidence="17">The sequence shown here is derived from an EMBL/GenBank/DDBJ whole genome shotgun (WGS) entry which is preliminary data.</text>
</comment>
<feature type="domain" description="Response regulatory" evidence="15">
    <location>
        <begin position="664"/>
        <end position="780"/>
    </location>
</feature>
<dbReference type="SUPFAM" id="SSF55874">
    <property type="entry name" value="ATPase domain of HSP90 chaperone/DNA topoisomerase II/histidine kinase"/>
    <property type="match status" value="1"/>
</dbReference>
<feature type="modified residue" description="4-aspartylphosphate" evidence="12">
    <location>
        <position position="571"/>
    </location>
</feature>
<dbReference type="Gene3D" id="3.30.450.20">
    <property type="entry name" value="PAS domain"/>
    <property type="match status" value="1"/>
</dbReference>
<comment type="catalytic activity">
    <reaction evidence="1">
        <text>ATP + protein L-histidine = ADP + protein N-phospho-L-histidine.</text>
        <dbReference type="EC" id="2.7.13.3"/>
    </reaction>
</comment>
<dbReference type="EC" id="2.7.13.3" evidence="2"/>
<keyword evidence="6" id="KW-0418">Kinase</keyword>
<dbReference type="Pfam" id="PF01627">
    <property type="entry name" value="Hpt"/>
    <property type="match status" value="1"/>
</dbReference>
<dbReference type="FunFam" id="3.30.565.10:FF:000010">
    <property type="entry name" value="Sensor histidine kinase RcsC"/>
    <property type="match status" value="1"/>
</dbReference>
<evidence type="ECO:0000256" key="11">
    <source>
        <dbReference type="PROSITE-ProRule" id="PRU00110"/>
    </source>
</evidence>
<dbReference type="PANTHER" id="PTHR45339:SF3">
    <property type="entry name" value="HISTIDINE KINASE"/>
    <property type="match status" value="1"/>
</dbReference>
<evidence type="ECO:0000313" key="18">
    <source>
        <dbReference type="Proteomes" id="UP000283458"/>
    </source>
</evidence>
<evidence type="ECO:0000256" key="10">
    <source>
        <dbReference type="ARBA" id="ARBA00068150"/>
    </source>
</evidence>
<protein>
    <recommendedName>
        <fullName evidence="10">Sensory/regulatory protein RpfC</fullName>
        <ecNumber evidence="2">2.7.13.3</ecNumber>
    </recommendedName>
</protein>
<dbReference type="Pfam" id="PF00072">
    <property type="entry name" value="Response_reg"/>
    <property type="match status" value="2"/>
</dbReference>
<dbReference type="Pfam" id="PF02518">
    <property type="entry name" value="HATPase_c"/>
    <property type="match status" value="1"/>
</dbReference>
<dbReference type="PROSITE" id="PS50109">
    <property type="entry name" value="HIS_KIN"/>
    <property type="match status" value="1"/>
</dbReference>
<feature type="domain" description="Histidine kinase" evidence="14">
    <location>
        <begin position="281"/>
        <end position="502"/>
    </location>
</feature>
<name>A0A418VV70_9PROT</name>
<dbReference type="PANTHER" id="PTHR45339">
    <property type="entry name" value="HYBRID SIGNAL TRANSDUCTION HISTIDINE KINASE J"/>
    <property type="match status" value="1"/>
</dbReference>
<evidence type="ECO:0000256" key="12">
    <source>
        <dbReference type="PROSITE-ProRule" id="PRU00169"/>
    </source>
</evidence>
<feature type="region of interest" description="Disordered" evidence="13">
    <location>
        <begin position="789"/>
        <end position="823"/>
    </location>
</feature>
<reference evidence="17 18" key="1">
    <citation type="submission" date="2018-09" db="EMBL/GenBank/DDBJ databases">
        <authorList>
            <person name="Zhu H."/>
        </authorList>
    </citation>
    <scope>NUCLEOTIDE SEQUENCE [LARGE SCALE GENOMIC DNA]</scope>
    <source>
        <strain evidence="17 18">K2W22B-5</strain>
    </source>
</reference>
<dbReference type="SUPFAM" id="SSF47226">
    <property type="entry name" value="Histidine-containing phosphotransfer domain, HPT domain"/>
    <property type="match status" value="1"/>
</dbReference>
<dbReference type="InterPro" id="IPR003594">
    <property type="entry name" value="HATPase_dom"/>
</dbReference>
<dbReference type="InterPro" id="IPR003661">
    <property type="entry name" value="HisK_dim/P_dom"/>
</dbReference>
<evidence type="ECO:0000259" key="14">
    <source>
        <dbReference type="PROSITE" id="PS50109"/>
    </source>
</evidence>
<dbReference type="EMBL" id="QYUL01000002">
    <property type="protein sequence ID" value="RJF81050.1"/>
    <property type="molecule type" value="Genomic_DNA"/>
</dbReference>
<dbReference type="SMART" id="SM00388">
    <property type="entry name" value="HisKA"/>
    <property type="match status" value="1"/>
</dbReference>
<keyword evidence="5" id="KW-0547">Nucleotide-binding</keyword>
<dbReference type="InterPro" id="IPR036641">
    <property type="entry name" value="HPT_dom_sf"/>
</dbReference>
<feature type="modified residue" description="4-aspartylphosphate" evidence="12">
    <location>
        <position position="713"/>
    </location>
</feature>
<feature type="modified residue" description="Phosphohistidine" evidence="11">
    <location>
        <position position="884"/>
    </location>
</feature>
<keyword evidence="8" id="KW-0902">Two-component regulatory system</keyword>
<dbReference type="InterPro" id="IPR004358">
    <property type="entry name" value="Sig_transdc_His_kin-like_C"/>
</dbReference>
<dbReference type="SMART" id="SM00448">
    <property type="entry name" value="REC"/>
    <property type="match status" value="2"/>
</dbReference>
<dbReference type="Proteomes" id="UP000283458">
    <property type="component" value="Unassembled WGS sequence"/>
</dbReference>
<evidence type="ECO:0000256" key="3">
    <source>
        <dbReference type="ARBA" id="ARBA00022553"/>
    </source>
</evidence>
<dbReference type="InterPro" id="IPR036890">
    <property type="entry name" value="HATPase_C_sf"/>
</dbReference>